<gene>
    <name evidence="2" type="ORF">ATE48_00950</name>
</gene>
<dbReference type="STRING" id="1759059.ATE48_00950"/>
<accession>A0A1B1ADF9</accession>
<name>A0A1B1ADF9_9PROT</name>
<feature type="region of interest" description="Disordered" evidence="1">
    <location>
        <begin position="110"/>
        <end position="132"/>
    </location>
</feature>
<dbReference type="Proteomes" id="UP000092498">
    <property type="component" value="Chromosome"/>
</dbReference>
<proteinExistence type="predicted"/>
<evidence type="ECO:0000256" key="1">
    <source>
        <dbReference type="SAM" id="MobiDB-lite"/>
    </source>
</evidence>
<reference evidence="2 3" key="1">
    <citation type="submission" date="2015-11" db="EMBL/GenBank/DDBJ databases">
        <title>Whole-Genome Sequence of Candidatus Oderbacter manganicum from the National Park Lower Oder Valley, Germany.</title>
        <authorList>
            <person name="Braun B."/>
            <person name="Liere K."/>
            <person name="Szewzyk U."/>
        </authorList>
    </citation>
    <scope>NUCLEOTIDE SEQUENCE [LARGE SCALE GENOMIC DNA]</scope>
    <source>
        <strain evidence="2 3">OTSz_A_272</strain>
    </source>
</reference>
<keyword evidence="3" id="KW-1185">Reference proteome</keyword>
<evidence type="ECO:0000313" key="3">
    <source>
        <dbReference type="Proteomes" id="UP000092498"/>
    </source>
</evidence>
<dbReference type="AlphaFoldDB" id="A0A1B1ADF9"/>
<evidence type="ECO:0000313" key="2">
    <source>
        <dbReference type="EMBL" id="ANP44592.1"/>
    </source>
</evidence>
<dbReference type="KEGG" id="cbot:ATE48_00950"/>
<dbReference type="EMBL" id="CP013244">
    <property type="protein sequence ID" value="ANP44592.1"/>
    <property type="molecule type" value="Genomic_DNA"/>
</dbReference>
<protein>
    <submittedName>
        <fullName evidence="2">Uncharacterized protein</fullName>
    </submittedName>
</protein>
<sequence>MDLQPHAGDLYSDFAAQEGARYSPEQLALNAADRARLWRAMASSTPGRLEGGGGAQALVFRGCAESGCDEARSVIAIDTRTGLAFAAVKDAAGSVVLVANDRVEALLRLNSPTRDWADPAPTQTASADAANP</sequence>
<dbReference type="InParanoid" id="A0A1B1ADF9"/>
<organism evidence="2 3">
    <name type="scientific">Candidatus Viadribacter manganicus</name>
    <dbReference type="NCBI Taxonomy" id="1759059"/>
    <lineage>
        <taxon>Bacteria</taxon>
        <taxon>Pseudomonadati</taxon>
        <taxon>Pseudomonadota</taxon>
        <taxon>Alphaproteobacteria</taxon>
        <taxon>Hyphomonadales</taxon>
        <taxon>Hyphomonadaceae</taxon>
        <taxon>Candidatus Viadribacter</taxon>
    </lineage>
</organism>